<dbReference type="Proteomes" id="UP001165082">
    <property type="component" value="Unassembled WGS sequence"/>
</dbReference>
<feature type="region of interest" description="Disordered" evidence="5">
    <location>
        <begin position="1"/>
        <end position="37"/>
    </location>
</feature>
<sequence>MGASDSQPEYNEHPSLSQQGYRVLNVQPNSPASGLGIVNWFDFIVRVELDDGRGGGEEVGEEEGDKNNKDNPHKDEKNASENASENAPENASENAPENASKNTADNTSMNASENTVQNSSENSSENTSENTSENASQSASKNASKNASSSSSSSSSSPPPPPIDCNSTSGPALMSMITYSLTHSIPLLLHVHNTKSLSLRRIPLQPKNFDGVGVLGLTIKADTYYRAFECSVKVMQVEDDGPALLAGIKSGQYLLGTERVVFDTVRTLSGCLESKVGRTLEVYFYDDGTDEVGTVVVEVGHAVMLGAEVGDGFPPTFDPRRRSSTAMMLDGDALAIENLASSVRTSIIRGKVRFLMAGMMPTVINSQATVGRRFLGRRGAAFMWGLLKGPYAILGNILIFINWVTLLLVMPGWLDSKFSYCAIPSIVFLIPNICSMN</sequence>
<evidence type="ECO:0000313" key="9">
    <source>
        <dbReference type="Proteomes" id="UP001165082"/>
    </source>
</evidence>
<dbReference type="InterPro" id="IPR024958">
    <property type="entry name" value="GRASP_PDZ"/>
</dbReference>
<evidence type="ECO:0000256" key="2">
    <source>
        <dbReference type="ARBA" id="ARBA00022737"/>
    </source>
</evidence>
<evidence type="ECO:0000256" key="6">
    <source>
        <dbReference type="SAM" id="Phobius"/>
    </source>
</evidence>
<feature type="non-terminal residue" evidence="8">
    <location>
        <position position="437"/>
    </location>
</feature>
<keyword evidence="4 6" id="KW-0472">Membrane</keyword>
<feature type="compositionally biased region" description="Basic and acidic residues" evidence="5">
    <location>
        <begin position="65"/>
        <end position="79"/>
    </location>
</feature>
<dbReference type="SUPFAM" id="SSF50156">
    <property type="entry name" value="PDZ domain-like"/>
    <property type="match status" value="1"/>
</dbReference>
<dbReference type="Pfam" id="PF04495">
    <property type="entry name" value="GRASP55_65"/>
    <property type="match status" value="1"/>
</dbReference>
<evidence type="ECO:0000259" key="7">
    <source>
        <dbReference type="Pfam" id="PF04495"/>
    </source>
</evidence>
<dbReference type="InterPro" id="IPR036034">
    <property type="entry name" value="PDZ_sf"/>
</dbReference>
<feature type="region of interest" description="Disordered" evidence="5">
    <location>
        <begin position="51"/>
        <end position="169"/>
    </location>
</feature>
<dbReference type="OrthoDB" id="3318at2759"/>
<dbReference type="GO" id="GO:0007030">
    <property type="term" value="P:Golgi organization"/>
    <property type="evidence" value="ECO:0007669"/>
    <property type="project" value="TreeGrafter"/>
</dbReference>
<keyword evidence="3" id="KW-0333">Golgi apparatus</keyword>
<dbReference type="EMBL" id="BRXZ01000975">
    <property type="protein sequence ID" value="GMH58924.1"/>
    <property type="molecule type" value="Genomic_DNA"/>
</dbReference>
<feature type="compositionally biased region" description="Low complexity" evidence="5">
    <location>
        <begin position="112"/>
        <end position="156"/>
    </location>
</feature>
<dbReference type="AlphaFoldDB" id="A0A9W7DWF9"/>
<keyword evidence="6" id="KW-1133">Transmembrane helix</keyword>
<reference evidence="8" key="1">
    <citation type="submission" date="2022-07" db="EMBL/GenBank/DDBJ databases">
        <title>Genome analysis of Parmales, a sister group of diatoms, reveals the evolutionary specialization of diatoms from phago-mixotrophs to photoautotrophs.</title>
        <authorList>
            <person name="Ban H."/>
            <person name="Sato S."/>
            <person name="Yoshikawa S."/>
            <person name="Kazumasa Y."/>
            <person name="Nakamura Y."/>
            <person name="Ichinomiya M."/>
            <person name="Saitoh K."/>
            <person name="Sato N."/>
            <person name="Blanc-Mathieu R."/>
            <person name="Endo H."/>
            <person name="Kuwata A."/>
            <person name="Ogata H."/>
        </authorList>
    </citation>
    <scope>NUCLEOTIDE SEQUENCE</scope>
</reference>
<dbReference type="Gene3D" id="2.30.42.10">
    <property type="match status" value="2"/>
</dbReference>
<feature type="transmembrane region" description="Helical" evidence="6">
    <location>
        <begin position="391"/>
        <end position="411"/>
    </location>
</feature>
<dbReference type="GO" id="GO:0000139">
    <property type="term" value="C:Golgi membrane"/>
    <property type="evidence" value="ECO:0007669"/>
    <property type="project" value="UniProtKB-SubCell"/>
</dbReference>
<organism evidence="8 9">
    <name type="scientific">Triparma retinervis</name>
    <dbReference type="NCBI Taxonomy" id="2557542"/>
    <lineage>
        <taxon>Eukaryota</taxon>
        <taxon>Sar</taxon>
        <taxon>Stramenopiles</taxon>
        <taxon>Ochrophyta</taxon>
        <taxon>Bolidophyceae</taxon>
        <taxon>Parmales</taxon>
        <taxon>Triparmaceae</taxon>
        <taxon>Triparma</taxon>
    </lineage>
</organism>
<gene>
    <name evidence="8" type="ORF">TrRE_jg566</name>
</gene>
<evidence type="ECO:0000256" key="5">
    <source>
        <dbReference type="SAM" id="MobiDB-lite"/>
    </source>
</evidence>
<proteinExistence type="predicted"/>
<keyword evidence="2" id="KW-0677">Repeat</keyword>
<name>A0A9W7DWF9_9STRA</name>
<feature type="domain" description="PDZ GRASP-type" evidence="7">
    <location>
        <begin position="189"/>
        <end position="312"/>
    </location>
</feature>
<keyword evidence="6" id="KW-0812">Transmembrane</keyword>
<comment type="caution">
    <text evidence="8">The sequence shown here is derived from an EMBL/GenBank/DDBJ whole genome shotgun (WGS) entry which is preliminary data.</text>
</comment>
<comment type="subcellular location">
    <subcellularLocation>
        <location evidence="1">Golgi apparatus membrane</location>
    </subcellularLocation>
</comment>
<evidence type="ECO:0000256" key="1">
    <source>
        <dbReference type="ARBA" id="ARBA00004394"/>
    </source>
</evidence>
<feature type="compositionally biased region" description="Polar residues" evidence="5">
    <location>
        <begin position="1"/>
        <end position="32"/>
    </location>
</feature>
<dbReference type="InterPro" id="IPR007583">
    <property type="entry name" value="GRASP55_65"/>
</dbReference>
<dbReference type="PANTHER" id="PTHR12893:SF0">
    <property type="entry name" value="GRASP65"/>
    <property type="match status" value="1"/>
</dbReference>
<keyword evidence="9" id="KW-1185">Reference proteome</keyword>
<evidence type="ECO:0000313" key="8">
    <source>
        <dbReference type="EMBL" id="GMH58924.1"/>
    </source>
</evidence>
<dbReference type="PANTHER" id="PTHR12893">
    <property type="entry name" value="GOLGI REASSEMBLY STACKING PROTEIN GRASP"/>
    <property type="match status" value="1"/>
</dbReference>
<accession>A0A9W7DWF9</accession>
<evidence type="ECO:0000256" key="3">
    <source>
        <dbReference type="ARBA" id="ARBA00023034"/>
    </source>
</evidence>
<evidence type="ECO:0000256" key="4">
    <source>
        <dbReference type="ARBA" id="ARBA00023136"/>
    </source>
</evidence>
<feature type="compositionally biased region" description="Polar residues" evidence="5">
    <location>
        <begin position="80"/>
        <end position="111"/>
    </location>
</feature>
<protein>
    <recommendedName>
        <fullName evidence="7">PDZ GRASP-type domain-containing protein</fullName>
    </recommendedName>
</protein>